<evidence type="ECO:0008006" key="3">
    <source>
        <dbReference type="Google" id="ProtNLM"/>
    </source>
</evidence>
<accession>A0A2L2T6K3</accession>
<keyword evidence="2" id="KW-1185">Reference proteome</keyword>
<name>A0A2L2T6K3_9HYPO</name>
<reference evidence="2" key="1">
    <citation type="submission" date="2014-10" db="EMBL/GenBank/DDBJ databases">
        <authorList>
            <person name="King R."/>
        </authorList>
    </citation>
    <scope>NUCLEOTIDE SEQUENCE [LARGE SCALE GENOMIC DNA]</scope>
    <source>
        <strain evidence="2">A3/5</strain>
    </source>
</reference>
<dbReference type="Proteomes" id="UP000245910">
    <property type="component" value="Chromosome II"/>
</dbReference>
<evidence type="ECO:0000313" key="1">
    <source>
        <dbReference type="EMBL" id="CEI63393.1"/>
    </source>
</evidence>
<protein>
    <recommendedName>
        <fullName evidence="3">Zn(2)-C6 fungal-type domain-containing protein</fullName>
    </recommendedName>
</protein>
<organism evidence="1 2">
    <name type="scientific">Fusarium venenatum</name>
    <dbReference type="NCBI Taxonomy" id="56646"/>
    <lineage>
        <taxon>Eukaryota</taxon>
        <taxon>Fungi</taxon>
        <taxon>Dikarya</taxon>
        <taxon>Ascomycota</taxon>
        <taxon>Pezizomycotina</taxon>
        <taxon>Sordariomycetes</taxon>
        <taxon>Hypocreomycetidae</taxon>
        <taxon>Hypocreales</taxon>
        <taxon>Nectriaceae</taxon>
        <taxon>Fusarium</taxon>
    </lineage>
</organism>
<evidence type="ECO:0000313" key="2">
    <source>
        <dbReference type="Proteomes" id="UP000245910"/>
    </source>
</evidence>
<dbReference type="EMBL" id="LN649230">
    <property type="protein sequence ID" value="CEI63393.1"/>
    <property type="molecule type" value="Genomic_DNA"/>
</dbReference>
<sequence length="153" mass="16345">MSASAKPVESVIVESITWGKSTGDLGQPICSRCSDRGETCIYSTIRRSPGPGPWTGRTKQTLQALREAREARVVQDLHDPQGASDGTVQLLYNGDVSVTDTPSLTVSSAAPASGISPESATNETNALRFFGSTGLESCNYWVFNISPEEEAYL</sequence>
<proteinExistence type="predicted"/>
<dbReference type="AlphaFoldDB" id="A0A2L2T6K3"/>